<accession>A0A4R7VR95</accession>
<dbReference type="InterPro" id="IPR027417">
    <property type="entry name" value="P-loop_NTPase"/>
</dbReference>
<gene>
    <name evidence="4" type="ORF">CLV71_105435</name>
</gene>
<evidence type="ECO:0000313" key="5">
    <source>
        <dbReference type="Proteomes" id="UP000294927"/>
    </source>
</evidence>
<dbReference type="PANTHER" id="PTHR43158:SF5">
    <property type="entry name" value="ABC TRANSPORTER, ATP-BINDING PROTEIN"/>
    <property type="match status" value="1"/>
</dbReference>
<dbReference type="InterPro" id="IPR003593">
    <property type="entry name" value="AAA+_ATPase"/>
</dbReference>
<name>A0A4R7VR95_9PSEU</name>
<dbReference type="EMBL" id="SOCP01000005">
    <property type="protein sequence ID" value="TDV52303.1"/>
    <property type="molecule type" value="Genomic_DNA"/>
</dbReference>
<reference evidence="4 5" key="1">
    <citation type="submission" date="2019-03" db="EMBL/GenBank/DDBJ databases">
        <title>Genomic Encyclopedia of Archaeal and Bacterial Type Strains, Phase II (KMG-II): from individual species to whole genera.</title>
        <authorList>
            <person name="Goeker M."/>
        </authorList>
    </citation>
    <scope>NUCLEOTIDE SEQUENCE [LARGE SCALE GENOMIC DNA]</scope>
    <source>
        <strain evidence="4 5">DSM 45499</strain>
    </source>
</reference>
<dbReference type="OrthoDB" id="9804819at2"/>
<dbReference type="CDD" id="cd03230">
    <property type="entry name" value="ABC_DR_subfamily_A"/>
    <property type="match status" value="1"/>
</dbReference>
<keyword evidence="1" id="KW-0547">Nucleotide-binding</keyword>
<dbReference type="Pfam" id="PF00005">
    <property type="entry name" value="ABC_tran"/>
    <property type="match status" value="1"/>
</dbReference>
<keyword evidence="2 4" id="KW-0067">ATP-binding</keyword>
<evidence type="ECO:0000313" key="4">
    <source>
        <dbReference type="EMBL" id="TDV52303.1"/>
    </source>
</evidence>
<dbReference type="SUPFAM" id="SSF52540">
    <property type="entry name" value="P-loop containing nucleoside triphosphate hydrolases"/>
    <property type="match status" value="1"/>
</dbReference>
<dbReference type="GO" id="GO:0016887">
    <property type="term" value="F:ATP hydrolysis activity"/>
    <property type="evidence" value="ECO:0007669"/>
    <property type="project" value="InterPro"/>
</dbReference>
<dbReference type="GO" id="GO:0005524">
    <property type="term" value="F:ATP binding"/>
    <property type="evidence" value="ECO:0007669"/>
    <property type="project" value="UniProtKB-KW"/>
</dbReference>
<proteinExistence type="predicted"/>
<dbReference type="RefSeq" id="WP_133903678.1">
    <property type="nucleotide sequence ID" value="NZ_SOCP01000005.1"/>
</dbReference>
<comment type="caution">
    <text evidence="4">The sequence shown here is derived from an EMBL/GenBank/DDBJ whole genome shotgun (WGS) entry which is preliminary data.</text>
</comment>
<feature type="domain" description="ABC transporter" evidence="3">
    <location>
        <begin position="4"/>
        <end position="230"/>
    </location>
</feature>
<evidence type="ECO:0000259" key="3">
    <source>
        <dbReference type="PROSITE" id="PS50893"/>
    </source>
</evidence>
<dbReference type="Proteomes" id="UP000294927">
    <property type="component" value="Unassembled WGS sequence"/>
</dbReference>
<evidence type="ECO:0000256" key="2">
    <source>
        <dbReference type="ARBA" id="ARBA00022840"/>
    </source>
</evidence>
<organism evidence="4 5">
    <name type="scientific">Actinophytocola oryzae</name>
    <dbReference type="NCBI Taxonomy" id="502181"/>
    <lineage>
        <taxon>Bacteria</taxon>
        <taxon>Bacillati</taxon>
        <taxon>Actinomycetota</taxon>
        <taxon>Actinomycetes</taxon>
        <taxon>Pseudonocardiales</taxon>
        <taxon>Pseudonocardiaceae</taxon>
    </lineage>
</organism>
<evidence type="ECO:0000256" key="1">
    <source>
        <dbReference type="ARBA" id="ARBA00022741"/>
    </source>
</evidence>
<keyword evidence="5" id="KW-1185">Reference proteome</keyword>
<dbReference type="Gene3D" id="3.40.50.300">
    <property type="entry name" value="P-loop containing nucleotide triphosphate hydrolases"/>
    <property type="match status" value="1"/>
</dbReference>
<dbReference type="PANTHER" id="PTHR43158">
    <property type="entry name" value="SKFA PEPTIDE EXPORT ATP-BINDING PROTEIN SKFE"/>
    <property type="match status" value="1"/>
</dbReference>
<dbReference type="AlphaFoldDB" id="A0A4R7VR95"/>
<protein>
    <submittedName>
        <fullName evidence="4">ABC-2 type transport system ATP-binding protein</fullName>
    </submittedName>
</protein>
<dbReference type="InterPro" id="IPR003439">
    <property type="entry name" value="ABC_transporter-like_ATP-bd"/>
</dbReference>
<dbReference type="PROSITE" id="PS50893">
    <property type="entry name" value="ABC_TRANSPORTER_2"/>
    <property type="match status" value="1"/>
</dbReference>
<sequence>MTEIEVRGLGRRFGAADALTDVSFSLSGNKIYGLLGRNGAGKTTLLSILAGFERQTSGTVTVDGEPVFENAAATAKVCLVRGTGDATVLRTSVRDLLQFAKLLRPDMDLDFAKQLLERFEVPVRKTTRQLSHGKRCALGVALGLASRAPVTIFDESYLGMDAPSRYEFYDVLLAEVLEHPRAVIISTHLIEEVGSLFEEVLILDRGRVLLHEEADTLRAAGAAVTGDAALVDSFTLGLEVLGEKTLGRTKSATVYGPLDERRLAQARQVGLDLGPVALQDLFVHLTSGSTR</sequence>
<dbReference type="SMART" id="SM00382">
    <property type="entry name" value="AAA"/>
    <property type="match status" value="1"/>
</dbReference>